<evidence type="ECO:0000256" key="2">
    <source>
        <dbReference type="ARBA" id="ARBA00023002"/>
    </source>
</evidence>
<dbReference type="PIRSF" id="PIRSF036492">
    <property type="entry name" value="ALDH"/>
    <property type="match status" value="1"/>
</dbReference>
<reference evidence="8" key="1">
    <citation type="journal article" date="2014" name="Int. J. Syst. Evol. Microbiol.">
        <title>Complete genome sequence of Corynebacterium casei LMG S-19264T (=DSM 44701T), isolated from a smear-ripened cheese.</title>
        <authorList>
            <consortium name="US DOE Joint Genome Institute (JGI-PGF)"/>
            <person name="Walter F."/>
            <person name="Albersmeier A."/>
            <person name="Kalinowski J."/>
            <person name="Ruckert C."/>
        </authorList>
    </citation>
    <scope>NUCLEOTIDE SEQUENCE</scope>
    <source>
        <strain evidence="8">JCM 4335</strain>
    </source>
</reference>
<evidence type="ECO:0000256" key="1">
    <source>
        <dbReference type="ARBA" id="ARBA00009986"/>
    </source>
</evidence>
<evidence type="ECO:0000256" key="6">
    <source>
        <dbReference type="RuleBase" id="RU003345"/>
    </source>
</evidence>
<feature type="active site" evidence="4 5">
    <location>
        <position position="241"/>
    </location>
</feature>
<dbReference type="GO" id="GO:0016620">
    <property type="term" value="F:oxidoreductase activity, acting on the aldehyde or oxo group of donors, NAD or NADP as acceptor"/>
    <property type="evidence" value="ECO:0007669"/>
    <property type="project" value="InterPro"/>
</dbReference>
<organism evidence="8 9">
    <name type="scientific">Streptomyces roseolilacinus</name>
    <dbReference type="NCBI Taxonomy" id="66904"/>
    <lineage>
        <taxon>Bacteria</taxon>
        <taxon>Bacillati</taxon>
        <taxon>Actinomycetota</taxon>
        <taxon>Actinomycetes</taxon>
        <taxon>Kitasatosporales</taxon>
        <taxon>Streptomycetaceae</taxon>
        <taxon>Streptomyces</taxon>
    </lineage>
</organism>
<comment type="similarity">
    <text evidence="1 3 6">Belongs to the aldehyde dehydrogenase family.</text>
</comment>
<keyword evidence="2 3" id="KW-0560">Oxidoreductase</keyword>
<dbReference type="InterPro" id="IPR015590">
    <property type="entry name" value="Aldehyde_DH_dom"/>
</dbReference>
<dbReference type="InterPro" id="IPR029510">
    <property type="entry name" value="Ald_DH_CS_GLU"/>
</dbReference>
<sequence length="492" mass="52418">MTTIRTHGAPPRFTSLAPATAEPVATFPVDDEAAVRDKAGRAREAAVWWDGLGHGGRRTRLLAWKRAMTRRRAEIIDLLQRENGKVRADAVIELSVTLTHVDWAARHARRVLRRRAMPSGPLMFNQASTLEYKPYGVIGVIGPWNYPVFTPVGSIAYALAAGNAVVFKPSEFTPACGKWLVDTFAEAVPEHPVLQLATGAGPTGAALCASGVDKIAFTGSRATGVRILAACAPTLTPVLLELGGKDALVVAEDADVEAAVEAAVWGGCANAGQSCTGIERVYVADAVYERFEARLTERARQIRAREDFGPITMPGQLDIIRRHVEDALARGGRALVGGPESISPPYVLGPIVLADVPEDSAALREETFGPVLVVNRVRDAEDGVRRANASEFGLGASLFARRGATALARSIRSGMVSVNDVMAFPGVPSLPFGGVGASGFGRIHGADGLKEFAVPHAVTRRRFTPPLAVSTYARGAKDIARLERVVRFLGSR</sequence>
<feature type="domain" description="Aldehyde dehydrogenase" evidence="7">
    <location>
        <begin position="12"/>
        <end position="454"/>
    </location>
</feature>
<dbReference type="PANTHER" id="PTHR11699">
    <property type="entry name" value="ALDEHYDE DEHYDROGENASE-RELATED"/>
    <property type="match status" value="1"/>
</dbReference>
<dbReference type="PROSITE" id="PS00687">
    <property type="entry name" value="ALDEHYDE_DEHYDR_GLU"/>
    <property type="match status" value="1"/>
</dbReference>
<reference evidence="8" key="2">
    <citation type="submission" date="2020-09" db="EMBL/GenBank/DDBJ databases">
        <authorList>
            <person name="Sun Q."/>
            <person name="Ohkuma M."/>
        </authorList>
    </citation>
    <scope>NUCLEOTIDE SEQUENCE</scope>
    <source>
        <strain evidence="8">JCM 4335</strain>
    </source>
</reference>
<evidence type="ECO:0000313" key="9">
    <source>
        <dbReference type="Proteomes" id="UP000654123"/>
    </source>
</evidence>
<evidence type="ECO:0000313" key="8">
    <source>
        <dbReference type="EMBL" id="GGP97720.1"/>
    </source>
</evidence>
<comment type="caution">
    <text evidence="8">The sequence shown here is derived from an EMBL/GenBank/DDBJ whole genome shotgun (WGS) entry which is preliminary data.</text>
</comment>
<dbReference type="InterPro" id="IPR016161">
    <property type="entry name" value="Ald_DH/histidinol_DH"/>
</dbReference>
<dbReference type="AlphaFoldDB" id="A0A918AZZ2"/>
<dbReference type="InterPro" id="IPR012394">
    <property type="entry name" value="Aldehyde_DH_NAD(P)"/>
</dbReference>
<dbReference type="InterPro" id="IPR016163">
    <property type="entry name" value="Ald_DH_C"/>
</dbReference>
<dbReference type="Gene3D" id="3.40.309.10">
    <property type="entry name" value="Aldehyde Dehydrogenase, Chain A, domain 2"/>
    <property type="match status" value="1"/>
</dbReference>
<evidence type="ECO:0000259" key="7">
    <source>
        <dbReference type="Pfam" id="PF00171"/>
    </source>
</evidence>
<proteinExistence type="inferred from homology"/>
<dbReference type="Proteomes" id="UP000654123">
    <property type="component" value="Unassembled WGS sequence"/>
</dbReference>
<evidence type="ECO:0000256" key="5">
    <source>
        <dbReference type="PROSITE-ProRule" id="PRU10007"/>
    </source>
</evidence>
<evidence type="ECO:0000256" key="4">
    <source>
        <dbReference type="PIRSR" id="PIRSR036492-1"/>
    </source>
</evidence>
<dbReference type="Gene3D" id="3.40.605.10">
    <property type="entry name" value="Aldehyde Dehydrogenase, Chain A, domain 1"/>
    <property type="match status" value="1"/>
</dbReference>
<protein>
    <recommendedName>
        <fullName evidence="3">Aldehyde dehydrogenase</fullName>
    </recommendedName>
</protein>
<dbReference type="GO" id="GO:0006081">
    <property type="term" value="P:aldehyde metabolic process"/>
    <property type="evidence" value="ECO:0007669"/>
    <property type="project" value="InterPro"/>
</dbReference>
<feature type="active site" evidence="4">
    <location>
        <position position="275"/>
    </location>
</feature>
<accession>A0A918AZZ2</accession>
<dbReference type="RefSeq" id="WP_189531085.1">
    <property type="nucleotide sequence ID" value="NZ_BMSV01000002.1"/>
</dbReference>
<dbReference type="InterPro" id="IPR016162">
    <property type="entry name" value="Ald_DH_N"/>
</dbReference>
<dbReference type="CDD" id="cd07099">
    <property type="entry name" value="ALDH_DDALDH"/>
    <property type="match status" value="1"/>
</dbReference>
<dbReference type="Pfam" id="PF00171">
    <property type="entry name" value="Aldedh"/>
    <property type="match status" value="1"/>
</dbReference>
<gene>
    <name evidence="8" type="ORF">GCM10010249_15300</name>
</gene>
<name>A0A918AZZ2_9ACTN</name>
<dbReference type="EMBL" id="BMSV01000002">
    <property type="protein sequence ID" value="GGP97720.1"/>
    <property type="molecule type" value="Genomic_DNA"/>
</dbReference>
<evidence type="ECO:0000256" key="3">
    <source>
        <dbReference type="PIRNR" id="PIRNR036492"/>
    </source>
</evidence>
<dbReference type="SUPFAM" id="SSF53720">
    <property type="entry name" value="ALDH-like"/>
    <property type="match status" value="1"/>
</dbReference>
<keyword evidence="9" id="KW-1185">Reference proteome</keyword>